<evidence type="ECO:0000313" key="2">
    <source>
        <dbReference type="EMBL" id="CAL8129301.1"/>
    </source>
</evidence>
<organism evidence="2 3">
    <name type="scientific">Orchesella dallaii</name>
    <dbReference type="NCBI Taxonomy" id="48710"/>
    <lineage>
        <taxon>Eukaryota</taxon>
        <taxon>Metazoa</taxon>
        <taxon>Ecdysozoa</taxon>
        <taxon>Arthropoda</taxon>
        <taxon>Hexapoda</taxon>
        <taxon>Collembola</taxon>
        <taxon>Entomobryomorpha</taxon>
        <taxon>Entomobryoidea</taxon>
        <taxon>Orchesellidae</taxon>
        <taxon>Orchesellinae</taxon>
        <taxon>Orchesella</taxon>
    </lineage>
</organism>
<sequence length="233" mass="26021">MDNVRNLNRKPQAKHVLSGGQKAKKHSSDNHEVQEQGVFPSTTDTNSTNLPVGPSNEWMTLEIDGKRKDPYGNDKVRVQTENDKFGAKEKNGKPRTQDENDKLILSVGQSEQQVPDGNEEFRTSGNSSEDEVPNANETFSIGVSDMLMESSKSAKLDDFDAFDPNTWQFPMPAYQRNTLLESKPSQKRLGHYTKKRLDHGQTLAPVVAVSKIFSTEHAVLQVMNKVNSIFSVS</sequence>
<evidence type="ECO:0000313" key="3">
    <source>
        <dbReference type="Proteomes" id="UP001642540"/>
    </source>
</evidence>
<gene>
    <name evidence="2" type="ORF">ODALV1_LOCUS23061</name>
</gene>
<proteinExistence type="predicted"/>
<name>A0ABP1RJV5_9HEXA</name>
<dbReference type="EMBL" id="CAXLJM020000076">
    <property type="protein sequence ID" value="CAL8129301.1"/>
    <property type="molecule type" value="Genomic_DNA"/>
</dbReference>
<feature type="compositionally biased region" description="Polar residues" evidence="1">
    <location>
        <begin position="39"/>
        <end position="50"/>
    </location>
</feature>
<feature type="region of interest" description="Disordered" evidence="1">
    <location>
        <begin position="1"/>
        <end position="135"/>
    </location>
</feature>
<accession>A0ABP1RJV5</accession>
<comment type="caution">
    <text evidence="2">The sequence shown here is derived from an EMBL/GenBank/DDBJ whole genome shotgun (WGS) entry which is preliminary data.</text>
</comment>
<protein>
    <submittedName>
        <fullName evidence="2">Uncharacterized protein</fullName>
    </submittedName>
</protein>
<evidence type="ECO:0000256" key="1">
    <source>
        <dbReference type="SAM" id="MobiDB-lite"/>
    </source>
</evidence>
<reference evidence="2 3" key="1">
    <citation type="submission" date="2024-08" db="EMBL/GenBank/DDBJ databases">
        <authorList>
            <person name="Cucini C."/>
            <person name="Frati F."/>
        </authorList>
    </citation>
    <scope>NUCLEOTIDE SEQUENCE [LARGE SCALE GENOMIC DNA]</scope>
</reference>
<dbReference type="Proteomes" id="UP001642540">
    <property type="component" value="Unassembled WGS sequence"/>
</dbReference>
<keyword evidence="3" id="KW-1185">Reference proteome</keyword>
<feature type="compositionally biased region" description="Basic and acidic residues" evidence="1">
    <location>
        <begin position="63"/>
        <end position="102"/>
    </location>
</feature>